<comment type="caution">
    <text evidence="1">The sequence shown here is derived from an EMBL/GenBank/DDBJ whole genome shotgun (WGS) entry which is preliminary data.</text>
</comment>
<reference evidence="1 2" key="1">
    <citation type="submission" date="2019-03" db="EMBL/GenBank/DDBJ databases">
        <title>The genome sequence of a newly discovered highly antifungal drug resistant Aspergillus species, Aspergillus tanneri NIH 1004.</title>
        <authorList>
            <person name="Mounaud S."/>
            <person name="Singh I."/>
            <person name="Joardar V."/>
            <person name="Pakala S."/>
            <person name="Pakala S."/>
            <person name="Venepally P."/>
            <person name="Hoover J."/>
            <person name="Nierman W."/>
            <person name="Chung J."/>
            <person name="Losada L."/>
        </authorList>
    </citation>
    <scope>NUCLEOTIDE SEQUENCE [LARGE SCALE GENOMIC DNA]</scope>
    <source>
        <strain evidence="1 2">NIH1004</strain>
    </source>
</reference>
<gene>
    <name evidence="1" type="ORF">EYZ11_013241</name>
</gene>
<protein>
    <submittedName>
        <fullName evidence="1">Uncharacterized protein</fullName>
    </submittedName>
</protein>
<accession>A0A4V3UMH2</accession>
<dbReference type="Proteomes" id="UP000308092">
    <property type="component" value="Unassembled WGS sequence"/>
</dbReference>
<sequence>MHFIVKCFVNINRVVILVLFIIQGCEFICGGHRRAVSDVNPTWATDTLVGLGSRYCGQYGDESSAVKSLHVGGLGSDLRN</sequence>
<dbReference type="PROSITE" id="PS51257">
    <property type="entry name" value="PROKAR_LIPOPROTEIN"/>
    <property type="match status" value="1"/>
</dbReference>
<organism evidence="1 2">
    <name type="scientific">Aspergillus tanneri</name>
    <dbReference type="NCBI Taxonomy" id="1220188"/>
    <lineage>
        <taxon>Eukaryota</taxon>
        <taxon>Fungi</taxon>
        <taxon>Dikarya</taxon>
        <taxon>Ascomycota</taxon>
        <taxon>Pezizomycotina</taxon>
        <taxon>Eurotiomycetes</taxon>
        <taxon>Eurotiomycetidae</taxon>
        <taxon>Eurotiales</taxon>
        <taxon>Aspergillaceae</taxon>
        <taxon>Aspergillus</taxon>
        <taxon>Aspergillus subgen. Circumdati</taxon>
    </lineage>
</organism>
<evidence type="ECO:0000313" key="1">
    <source>
        <dbReference type="EMBL" id="THC87314.1"/>
    </source>
</evidence>
<evidence type="ECO:0000313" key="2">
    <source>
        <dbReference type="Proteomes" id="UP000308092"/>
    </source>
</evidence>
<proteinExistence type="predicted"/>
<dbReference type="VEuPathDB" id="FungiDB:EYZ11_013241"/>
<name>A0A4V3UMH2_9EURO</name>
<dbReference type="EMBL" id="SOSA01001290">
    <property type="protein sequence ID" value="THC87314.1"/>
    <property type="molecule type" value="Genomic_DNA"/>
</dbReference>
<dbReference type="AlphaFoldDB" id="A0A4V3UMH2"/>
<keyword evidence="2" id="KW-1185">Reference proteome</keyword>